<reference evidence="10" key="1">
    <citation type="submission" date="2016-10" db="EMBL/GenBank/DDBJ databases">
        <authorList>
            <person name="Varghese N."/>
            <person name="Submissions S."/>
        </authorList>
    </citation>
    <scope>NUCLEOTIDE SEQUENCE [LARGE SCALE GENOMIC DNA]</scope>
    <source>
        <strain evidence="10">DSM 44675</strain>
    </source>
</reference>
<comment type="subcellular location">
    <subcellularLocation>
        <location evidence="6">Cell membrane</location>
        <topology evidence="6">Lipid-anchor</topology>
    </subcellularLocation>
</comment>
<feature type="signal peptide" evidence="7">
    <location>
        <begin position="1"/>
        <end position="21"/>
    </location>
</feature>
<gene>
    <name evidence="6" type="primary">lpqB</name>
    <name evidence="9" type="ORF">SAMN05444583_11836</name>
</gene>
<evidence type="ECO:0000256" key="1">
    <source>
        <dbReference type="ARBA" id="ARBA00022475"/>
    </source>
</evidence>
<evidence type="ECO:0000256" key="4">
    <source>
        <dbReference type="ARBA" id="ARBA00023139"/>
    </source>
</evidence>
<dbReference type="InterPro" id="IPR019606">
    <property type="entry name" value="GerMN"/>
</dbReference>
<dbReference type="Pfam" id="PF10646">
    <property type="entry name" value="Germane"/>
    <property type="match status" value="1"/>
</dbReference>
<dbReference type="Pfam" id="PF10647">
    <property type="entry name" value="Gmad1"/>
    <property type="match status" value="1"/>
</dbReference>
<dbReference type="GO" id="GO:0005886">
    <property type="term" value="C:plasma membrane"/>
    <property type="evidence" value="ECO:0007669"/>
    <property type="project" value="UniProtKB-SubCell"/>
</dbReference>
<protein>
    <recommendedName>
        <fullName evidence="6">Lipoprotein LpqB</fullName>
    </recommendedName>
</protein>
<dbReference type="HAMAP" id="MF_01373">
    <property type="entry name" value="LpqB_lipoprot"/>
    <property type="match status" value="1"/>
</dbReference>
<dbReference type="AlphaFoldDB" id="A0A1H7UHJ7"/>
<keyword evidence="10" id="KW-1185">Reference proteome</keyword>
<dbReference type="NCBIfam" id="NF010141">
    <property type="entry name" value="PRK13616.1"/>
    <property type="match status" value="1"/>
</dbReference>
<keyword evidence="1 6" id="KW-1003">Cell membrane</keyword>
<dbReference type="SUPFAM" id="SSF69322">
    <property type="entry name" value="Tricorn protease domain 2"/>
    <property type="match status" value="1"/>
</dbReference>
<keyword evidence="2 6" id="KW-0732">Signal</keyword>
<evidence type="ECO:0000256" key="2">
    <source>
        <dbReference type="ARBA" id="ARBA00022729"/>
    </source>
</evidence>
<dbReference type="InterPro" id="IPR059026">
    <property type="entry name" value="LpqB_N"/>
</dbReference>
<evidence type="ECO:0000313" key="10">
    <source>
        <dbReference type="Proteomes" id="UP000198677"/>
    </source>
</evidence>
<feature type="chain" id="PRO_5039295174" description="Lipoprotein LpqB" evidence="7">
    <location>
        <begin position="22"/>
        <end position="583"/>
    </location>
</feature>
<evidence type="ECO:0000256" key="7">
    <source>
        <dbReference type="SAM" id="SignalP"/>
    </source>
</evidence>
<dbReference type="InterPro" id="IPR018910">
    <property type="entry name" value="LpqB_C"/>
</dbReference>
<feature type="domain" description="GerMN" evidence="8">
    <location>
        <begin position="196"/>
        <end position="293"/>
    </location>
</feature>
<comment type="similarity">
    <text evidence="6">Belongs to the LpqB lipoprotein family.</text>
</comment>
<keyword evidence="3 6" id="KW-0472">Membrane</keyword>
<evidence type="ECO:0000256" key="3">
    <source>
        <dbReference type="ARBA" id="ARBA00023136"/>
    </source>
</evidence>
<sequence>MKIRIAAALASVLLLAGCASLPDSSTPQAIGTIAPSPVTGEVPVPMPGREPNLLLRDFFAASTDPENRHAAARQFLTPAAAERWDDAASTTIVDKVDVLAEQRNGDTATFTIRANKVGQLEPGGSFQATEGNFEAKIHLRRADGQWRIDELPPGVIMDRPQFLKTYQRNALYFLAPSENLVVPDLRWIPARQENLPERLVDLLIAGPKSVLANAVGNELAGLSLRAPVTKADGRTEGVGIGFGGVRIDFEGAQGLDQRQRELLASQVVWTLANAEISGPYVLLADGKPLDERFPQGWSTTDVASTNPTASVSAAVGLNALRDGALVSVTDTGAQPRPGYFGSATSLESIALSRDGKSAAGVSAAGQASGTVRTLMVGPIDGDAVPLLQGGSITRPTWSPDSGSVWAVVDGSRVIRAERDPAGQMSVQPVDSSAIAGLGASITELRLSRDGVRAAIIVDGKVYVTTVERNPDGHYQLVNPRPAAVGLGSPAVALDWSGGDSVVVVRAASEIPVVMVSQDGSRMDALPSRNLTSPVDSVDASPTTVFVGDARGVFQLNNNDPAGDRYWREVPGLTGVKATPVLPG</sequence>
<proteinExistence type="inferred from homology"/>
<dbReference type="Proteomes" id="UP000198677">
    <property type="component" value="Unassembled WGS sequence"/>
</dbReference>
<dbReference type="InterPro" id="IPR023959">
    <property type="entry name" value="LpqB"/>
</dbReference>
<accession>A0A1H7UHJ7</accession>
<keyword evidence="4 6" id="KW-0564">Palmitate</keyword>
<dbReference type="Pfam" id="PF25976">
    <property type="entry name" value="LpqB_N"/>
    <property type="match status" value="1"/>
</dbReference>
<dbReference type="PROSITE" id="PS51257">
    <property type="entry name" value="PROKAR_LIPOPROTEIN"/>
    <property type="match status" value="1"/>
</dbReference>
<dbReference type="EMBL" id="FOAW01000018">
    <property type="protein sequence ID" value="SEL95717.1"/>
    <property type="molecule type" value="Genomic_DNA"/>
</dbReference>
<keyword evidence="5 6" id="KW-0449">Lipoprotein</keyword>
<evidence type="ECO:0000256" key="5">
    <source>
        <dbReference type="ARBA" id="ARBA00023288"/>
    </source>
</evidence>
<evidence type="ECO:0000259" key="8">
    <source>
        <dbReference type="SMART" id="SM00909"/>
    </source>
</evidence>
<name>A0A1H7UHJ7_9NOCA</name>
<dbReference type="RefSeq" id="WP_072752339.1">
    <property type="nucleotide sequence ID" value="NZ_FOAW01000018.1"/>
</dbReference>
<dbReference type="OrthoDB" id="3226781at2"/>
<dbReference type="SMART" id="SM00909">
    <property type="entry name" value="Germane"/>
    <property type="match status" value="1"/>
</dbReference>
<evidence type="ECO:0000256" key="6">
    <source>
        <dbReference type="HAMAP-Rule" id="MF_01373"/>
    </source>
</evidence>
<evidence type="ECO:0000313" key="9">
    <source>
        <dbReference type="EMBL" id="SEL95717.1"/>
    </source>
</evidence>
<organism evidence="9 10">
    <name type="scientific">Rhodococcus maanshanensis</name>
    <dbReference type="NCBI Taxonomy" id="183556"/>
    <lineage>
        <taxon>Bacteria</taxon>
        <taxon>Bacillati</taxon>
        <taxon>Actinomycetota</taxon>
        <taxon>Actinomycetes</taxon>
        <taxon>Mycobacteriales</taxon>
        <taxon>Nocardiaceae</taxon>
        <taxon>Rhodococcus</taxon>
    </lineage>
</organism>